<sequence>MKRWRVNFVFIVIILFGAAIISRLVYIQIIKHDLYKALAQGQQKNYQLIKGERGEIFFSGGEILATNIKGKYLFVCPEKVKEKEKTAQVLSEILGLDKELIFAKLRKDSLFEQIKSNLTEEENRVLGEIDLLGVYLRETFFREYPQGLMASQTIGFIGGEEKGQYGIEGFYNDVLQGKEKIQNLIYGLTNDTNGADIFLTLNYNLQFMAEKLLEKAKEELSIEEGQIVVMDPKSGAILALANFPNFDPNYYSKVDDFHIFQNNVLQKLFEPGSIFKSITMAAALDQEKLTPKTTYIDEGNLKIGGYTIYNYNKRIWGERTMTEVLEKSINTGAVFAERQIGHKIFLEYLEKFGFFEPTGIDLQGEIFSENKEFKKGYEVNFATASFGQGIEMTPIQLVQAFGAIANNGKLVRPYIVEKIIENGEKRTTQPQITREQVISSETSSQLTAMMTSVVENGSAKKTKIPGYYIAGKTGTAQIPWTVLGVNKKGYSNKTWQSFIGFFPAFNPKFLILVKFDNPKTKTSEYSAVPFFKDMAKHIIDYYAIPPDYEPI</sequence>
<keyword evidence="2 3" id="KW-0472">Membrane</keyword>
<dbReference type="InterPro" id="IPR001460">
    <property type="entry name" value="PCN-bd_Tpept"/>
</dbReference>
<evidence type="ECO:0008006" key="8">
    <source>
        <dbReference type="Google" id="ProtNLM"/>
    </source>
</evidence>
<gene>
    <name evidence="6" type="ORF">COT32_01505</name>
</gene>
<accession>A0A2H0YNP2</accession>
<evidence type="ECO:0000256" key="1">
    <source>
        <dbReference type="ARBA" id="ARBA00004370"/>
    </source>
</evidence>
<feature type="domain" description="Penicillin-binding protein dimerisation" evidence="5">
    <location>
        <begin position="49"/>
        <end position="183"/>
    </location>
</feature>
<evidence type="ECO:0000259" key="5">
    <source>
        <dbReference type="Pfam" id="PF03717"/>
    </source>
</evidence>
<dbReference type="PANTHER" id="PTHR30627">
    <property type="entry name" value="PEPTIDOGLYCAN D,D-TRANSPEPTIDASE"/>
    <property type="match status" value="1"/>
</dbReference>
<protein>
    <recommendedName>
        <fullName evidence="8">Penicillin-binding protein 2</fullName>
    </recommendedName>
</protein>
<feature type="transmembrane region" description="Helical" evidence="3">
    <location>
        <begin position="6"/>
        <end position="26"/>
    </location>
</feature>
<evidence type="ECO:0000313" key="7">
    <source>
        <dbReference type="Proteomes" id="UP000231472"/>
    </source>
</evidence>
<dbReference type="Gene3D" id="3.90.1310.10">
    <property type="entry name" value="Penicillin-binding protein 2a (Domain 2)"/>
    <property type="match status" value="1"/>
</dbReference>
<dbReference type="InterPro" id="IPR036138">
    <property type="entry name" value="PBP_dimer_sf"/>
</dbReference>
<dbReference type="Pfam" id="PF00905">
    <property type="entry name" value="Transpeptidase"/>
    <property type="match status" value="1"/>
</dbReference>
<evidence type="ECO:0000256" key="3">
    <source>
        <dbReference type="SAM" id="Phobius"/>
    </source>
</evidence>
<dbReference type="Gene3D" id="3.40.710.10">
    <property type="entry name" value="DD-peptidase/beta-lactamase superfamily"/>
    <property type="match status" value="1"/>
</dbReference>
<dbReference type="Gene3D" id="3.30.450.330">
    <property type="match status" value="1"/>
</dbReference>
<dbReference type="GO" id="GO:0005886">
    <property type="term" value="C:plasma membrane"/>
    <property type="evidence" value="ECO:0007669"/>
    <property type="project" value="TreeGrafter"/>
</dbReference>
<organism evidence="6 7">
    <name type="scientific">Candidatus Nealsonbacteria bacterium CG08_land_8_20_14_0_20_36_22</name>
    <dbReference type="NCBI Taxonomy" id="1974704"/>
    <lineage>
        <taxon>Bacteria</taxon>
        <taxon>Candidatus Nealsoniibacteriota</taxon>
    </lineage>
</organism>
<dbReference type="InterPro" id="IPR005311">
    <property type="entry name" value="PBP_dimer"/>
</dbReference>
<dbReference type="SUPFAM" id="SSF56519">
    <property type="entry name" value="Penicillin binding protein dimerisation domain"/>
    <property type="match status" value="1"/>
</dbReference>
<evidence type="ECO:0000259" key="4">
    <source>
        <dbReference type="Pfam" id="PF00905"/>
    </source>
</evidence>
<dbReference type="GO" id="GO:0071555">
    <property type="term" value="P:cell wall organization"/>
    <property type="evidence" value="ECO:0007669"/>
    <property type="project" value="TreeGrafter"/>
</dbReference>
<evidence type="ECO:0000256" key="2">
    <source>
        <dbReference type="ARBA" id="ARBA00023136"/>
    </source>
</evidence>
<dbReference type="Proteomes" id="UP000231472">
    <property type="component" value="Unassembled WGS sequence"/>
</dbReference>
<feature type="domain" description="Penicillin-binding protein transpeptidase" evidence="4">
    <location>
        <begin position="226"/>
        <end position="534"/>
    </location>
</feature>
<name>A0A2H0YNP2_9BACT</name>
<comment type="caution">
    <text evidence="6">The sequence shown here is derived from an EMBL/GenBank/DDBJ whole genome shotgun (WGS) entry which is preliminary data.</text>
</comment>
<dbReference type="Pfam" id="PF03717">
    <property type="entry name" value="PBP_dimer"/>
    <property type="match status" value="1"/>
</dbReference>
<dbReference type="SUPFAM" id="SSF56601">
    <property type="entry name" value="beta-lactamase/transpeptidase-like"/>
    <property type="match status" value="1"/>
</dbReference>
<keyword evidence="3" id="KW-1133">Transmembrane helix</keyword>
<evidence type="ECO:0000313" key="6">
    <source>
        <dbReference type="EMBL" id="PIS40115.1"/>
    </source>
</evidence>
<dbReference type="InterPro" id="IPR050515">
    <property type="entry name" value="Beta-lactam/transpept"/>
</dbReference>
<reference evidence="7" key="1">
    <citation type="submission" date="2017-09" db="EMBL/GenBank/DDBJ databases">
        <title>Depth-based differentiation of microbial function through sediment-hosted aquifers and enrichment of novel symbionts in the deep terrestrial subsurface.</title>
        <authorList>
            <person name="Probst A.J."/>
            <person name="Ladd B."/>
            <person name="Jarett J.K."/>
            <person name="Geller-Mcgrath D.E."/>
            <person name="Sieber C.M.K."/>
            <person name="Emerson J.B."/>
            <person name="Anantharaman K."/>
            <person name="Thomas B.C."/>
            <person name="Malmstrom R."/>
            <person name="Stieglmeier M."/>
            <person name="Klingl A."/>
            <person name="Woyke T."/>
            <person name="Ryan C.M."/>
            <person name="Banfield J.F."/>
        </authorList>
    </citation>
    <scope>NUCLEOTIDE SEQUENCE [LARGE SCALE GENOMIC DNA]</scope>
</reference>
<comment type="subcellular location">
    <subcellularLocation>
        <location evidence="1">Membrane</location>
    </subcellularLocation>
</comment>
<keyword evidence="3" id="KW-0812">Transmembrane</keyword>
<proteinExistence type="predicted"/>
<dbReference type="PANTHER" id="PTHR30627:SF1">
    <property type="entry name" value="PEPTIDOGLYCAN D,D-TRANSPEPTIDASE FTSI"/>
    <property type="match status" value="1"/>
</dbReference>
<dbReference type="AlphaFoldDB" id="A0A2H0YNP2"/>
<dbReference type="GO" id="GO:0008658">
    <property type="term" value="F:penicillin binding"/>
    <property type="evidence" value="ECO:0007669"/>
    <property type="project" value="InterPro"/>
</dbReference>
<dbReference type="EMBL" id="PEYC01000029">
    <property type="protein sequence ID" value="PIS40115.1"/>
    <property type="molecule type" value="Genomic_DNA"/>
</dbReference>
<dbReference type="InterPro" id="IPR012338">
    <property type="entry name" value="Beta-lactam/transpept-like"/>
</dbReference>